<dbReference type="Gene3D" id="6.10.280.50">
    <property type="match status" value="1"/>
</dbReference>
<accession>A0A0H1RJ97</accession>
<keyword evidence="3" id="KW-1185">Reference proteome</keyword>
<organism evidence="2 3">
    <name type="scientific">Microvirga vignae</name>
    <dbReference type="NCBI Taxonomy" id="1225564"/>
    <lineage>
        <taxon>Bacteria</taxon>
        <taxon>Pseudomonadati</taxon>
        <taxon>Pseudomonadota</taxon>
        <taxon>Alphaproteobacteria</taxon>
        <taxon>Hyphomicrobiales</taxon>
        <taxon>Methylobacteriaceae</taxon>
        <taxon>Microvirga</taxon>
    </lineage>
</organism>
<gene>
    <name evidence="2" type="ORF">AA309_13685</name>
</gene>
<reference evidence="2 3" key="1">
    <citation type="submission" date="2015-05" db="EMBL/GenBank/DDBJ databases">
        <title>Draft genome sequence of Microvirga vignae strain BR3299, a novel nitrogen fixing bacteria isolated from Brazil semi-aired region.</title>
        <authorList>
            <person name="Zilli J.E."/>
            <person name="Passos S.R."/>
            <person name="Leite J."/>
            <person name="Baldani J.I."/>
            <person name="Xavier G.R."/>
            <person name="Rumjaneck N.G."/>
            <person name="Simoes-Araujo J.L."/>
        </authorList>
    </citation>
    <scope>NUCLEOTIDE SEQUENCE [LARGE SCALE GENOMIC DNA]</scope>
    <source>
        <strain evidence="2 3">BR3299</strain>
    </source>
</reference>
<dbReference type="RefSeq" id="WP_047189533.1">
    <property type="nucleotide sequence ID" value="NZ_LCYG01000032.1"/>
</dbReference>
<comment type="caution">
    <text evidence="2">The sequence shown here is derived from an EMBL/GenBank/DDBJ whole genome shotgun (WGS) entry which is preliminary data.</text>
</comment>
<sequence length="81" mass="9767">MSNAPNDLTEDFPDKADRIHQLKTSNNRFARLYDEYNELNRTIHRVETRVEPKPEEVEEELKRRRLQIKDEIRAMLDNENA</sequence>
<proteinExistence type="predicted"/>
<dbReference type="Proteomes" id="UP000035489">
    <property type="component" value="Unassembled WGS sequence"/>
</dbReference>
<protein>
    <submittedName>
        <fullName evidence="2">GTP-binding protein</fullName>
    </submittedName>
</protein>
<dbReference type="Pfam" id="PF04325">
    <property type="entry name" value="DUF465"/>
    <property type="match status" value="1"/>
</dbReference>
<keyword evidence="1" id="KW-0175">Coiled coil</keyword>
<evidence type="ECO:0000313" key="3">
    <source>
        <dbReference type="Proteomes" id="UP000035489"/>
    </source>
</evidence>
<feature type="coiled-coil region" evidence="1">
    <location>
        <begin position="22"/>
        <end position="78"/>
    </location>
</feature>
<dbReference type="PATRIC" id="fig|1225564.3.peg.3587"/>
<evidence type="ECO:0000256" key="1">
    <source>
        <dbReference type="SAM" id="Coils"/>
    </source>
</evidence>
<dbReference type="InterPro" id="IPR007420">
    <property type="entry name" value="DUF465"/>
</dbReference>
<dbReference type="STRING" id="1225564.AA309_13685"/>
<dbReference type="OrthoDB" id="1263265at2"/>
<dbReference type="AlphaFoldDB" id="A0A0H1RJ97"/>
<evidence type="ECO:0000313" key="2">
    <source>
        <dbReference type="EMBL" id="KLK92712.1"/>
    </source>
</evidence>
<name>A0A0H1RJ97_9HYPH</name>
<dbReference type="EMBL" id="LCYG01000032">
    <property type="protein sequence ID" value="KLK92712.1"/>
    <property type="molecule type" value="Genomic_DNA"/>
</dbReference>
<dbReference type="InterPro" id="IPR038444">
    <property type="entry name" value="DUF465_sf"/>
</dbReference>